<dbReference type="InterPro" id="IPR052555">
    <property type="entry name" value="dCTP_Pyrophosphatase"/>
</dbReference>
<dbReference type="STRING" id="1565605.PG1C_01255"/>
<accession>A0A0C5J6V2</accession>
<dbReference type="Gene3D" id="1.10.287.1080">
    <property type="entry name" value="MazG-like"/>
    <property type="match status" value="1"/>
</dbReference>
<dbReference type="GO" id="GO:0047429">
    <property type="term" value="F:nucleoside triphosphate diphosphatase activity"/>
    <property type="evidence" value="ECO:0007669"/>
    <property type="project" value="InterPro"/>
</dbReference>
<dbReference type="InterPro" id="IPR025984">
    <property type="entry name" value="DCTPP"/>
</dbReference>
<dbReference type="Proteomes" id="UP000061603">
    <property type="component" value="Chromosome"/>
</dbReference>
<dbReference type="RefSeq" id="WP_202635651.1">
    <property type="nucleotide sequence ID" value="NZ_CP010554.1"/>
</dbReference>
<dbReference type="KEGG" id="rbu:PG1C_01255"/>
<proteinExistence type="predicted"/>
<dbReference type="CDD" id="cd11537">
    <property type="entry name" value="NTP-PPase_RS21-C6_like"/>
    <property type="match status" value="1"/>
</dbReference>
<dbReference type="PANTHER" id="PTHR46523">
    <property type="entry name" value="DCTP PYROPHOSPHATASE 1"/>
    <property type="match status" value="1"/>
</dbReference>
<dbReference type="PATRIC" id="fig|1565605.3.peg.263"/>
<reference evidence="1 2" key="1">
    <citation type="journal article" date="2015" name="Genome Announc.">
        <title>Complete Genome Sequence of a Novel Bacterium within the Family Rhodocyclaceae That Degrades Polycyclic Aromatic Hydrocarbons.</title>
        <authorList>
            <person name="Singleton D.R."/>
            <person name="Dickey A.N."/>
            <person name="Scholl E.H."/>
            <person name="Wright F.A."/>
            <person name="Aitken M.D."/>
        </authorList>
    </citation>
    <scope>NUCLEOTIDE SEQUENCE [LARGE SCALE GENOMIC DNA]</scope>
    <source>
        <strain evidence="2">PG1-Ca6</strain>
    </source>
</reference>
<dbReference type="HOGENOM" id="CLU_110454_1_0_4"/>
<dbReference type="SUPFAM" id="SSF101386">
    <property type="entry name" value="all-alpha NTP pyrophosphatases"/>
    <property type="match status" value="1"/>
</dbReference>
<keyword evidence="2" id="KW-1185">Reference proteome</keyword>
<dbReference type="PANTHER" id="PTHR46523:SF1">
    <property type="entry name" value="DCTP PYROPHOSPHATASE 1"/>
    <property type="match status" value="1"/>
</dbReference>
<dbReference type="EMBL" id="CP010554">
    <property type="protein sequence ID" value="AJP47458.1"/>
    <property type="molecule type" value="Genomic_DNA"/>
</dbReference>
<gene>
    <name evidence="1" type="ORF">PG1C_01255</name>
</gene>
<evidence type="ECO:0000313" key="2">
    <source>
        <dbReference type="Proteomes" id="UP000061603"/>
    </source>
</evidence>
<organism evidence="1 2">
    <name type="scientific">Rugosibacter aromaticivorans</name>
    <dbReference type="NCBI Taxonomy" id="1565605"/>
    <lineage>
        <taxon>Bacteria</taxon>
        <taxon>Pseudomonadati</taxon>
        <taxon>Pseudomonadota</taxon>
        <taxon>Betaproteobacteria</taxon>
        <taxon>Nitrosomonadales</taxon>
        <taxon>Sterolibacteriaceae</taxon>
        <taxon>Rugosibacter</taxon>
    </lineage>
</organism>
<dbReference type="Pfam" id="PF12643">
    <property type="entry name" value="MazG-like"/>
    <property type="match status" value="1"/>
</dbReference>
<keyword evidence="1" id="KW-0378">Hydrolase</keyword>
<sequence length="114" mass="12645">MSAITDVTSLRDALRAFCAARQWQPFHTPKNLSMALIKEAAEIVEHFQWTTAEESQALTPEKKAAVADEIADVLMYLVQLADVLDIDPLAAAREKIVKNARKYPVTEPTPKGHS</sequence>
<dbReference type="PIRSF" id="PIRSF029826">
    <property type="entry name" value="UCP029826_pph"/>
    <property type="match status" value="1"/>
</dbReference>
<name>A0A0C5J6V2_9PROT</name>
<dbReference type="AlphaFoldDB" id="A0A0C5J6V2"/>
<dbReference type="GO" id="GO:0009143">
    <property type="term" value="P:nucleoside triphosphate catabolic process"/>
    <property type="evidence" value="ECO:0007669"/>
    <property type="project" value="InterPro"/>
</dbReference>
<protein>
    <submittedName>
        <fullName evidence="1">Nucleotide pyrophosphohydrolase</fullName>
    </submittedName>
</protein>
<evidence type="ECO:0000313" key="1">
    <source>
        <dbReference type="EMBL" id="AJP47458.1"/>
    </source>
</evidence>